<dbReference type="EMBL" id="CP025544">
    <property type="protein sequence ID" value="AXK60326.1"/>
    <property type="molecule type" value="Genomic_DNA"/>
</dbReference>
<dbReference type="Proteomes" id="UP000254834">
    <property type="component" value="Chromosome"/>
</dbReference>
<gene>
    <name evidence="1" type="ORF">C0J27_00990</name>
</gene>
<evidence type="ECO:0000313" key="1">
    <source>
        <dbReference type="EMBL" id="AXK60326.1"/>
    </source>
</evidence>
<accession>A0A345ZAK9</accession>
<protein>
    <submittedName>
        <fullName evidence="1">Uncharacterized protein</fullName>
    </submittedName>
</protein>
<organism evidence="1 2">
    <name type="scientific">Candidatus Chromulinivorax destructor</name>
    <dbReference type="NCBI Taxonomy" id="2066483"/>
    <lineage>
        <taxon>Bacteria</taxon>
        <taxon>Candidatus Babelota</taxon>
        <taxon>Candidatus Babeliae</taxon>
        <taxon>Candidatus Babeliales</taxon>
        <taxon>Candidatus Chromulinivoraceae</taxon>
        <taxon>Candidatus Chromulinivorax</taxon>
    </lineage>
</organism>
<dbReference type="KEGG" id="cdes:C0J27_00990"/>
<proteinExistence type="predicted"/>
<sequence length="71" mass="7768">MNQIFTLKNLPYVFYENSGNLQASGPDALSFKLKKRNVAAATTVSGDERSDIVGLYATFKFGSHSQGYNST</sequence>
<evidence type="ECO:0000313" key="2">
    <source>
        <dbReference type="Proteomes" id="UP000254834"/>
    </source>
</evidence>
<keyword evidence="2" id="KW-1185">Reference proteome</keyword>
<name>A0A345ZAK9_9BACT</name>
<dbReference type="AlphaFoldDB" id="A0A345ZAK9"/>
<reference evidence="1 2" key="1">
    <citation type="submission" date="2017-12" db="EMBL/GenBank/DDBJ databases">
        <title>Chromulinavorax destructans is a abundant pathogen of dominant heterotrophic picoflagllates.</title>
        <authorList>
            <person name="Deeg C.M."/>
            <person name="Zimmer M."/>
            <person name="Suttle C.A."/>
        </authorList>
    </citation>
    <scope>NUCLEOTIDE SEQUENCE [LARGE SCALE GENOMIC DNA]</scope>
    <source>
        <strain evidence="1 2">SeV1</strain>
    </source>
</reference>